<dbReference type="Gene3D" id="3.10.450.50">
    <property type="match status" value="1"/>
</dbReference>
<dbReference type="InterPro" id="IPR032710">
    <property type="entry name" value="NTF2-like_dom_sf"/>
</dbReference>
<dbReference type="Proteomes" id="UP000605846">
    <property type="component" value="Unassembled WGS sequence"/>
</dbReference>
<accession>A0A8H7BPH4</accession>
<dbReference type="SUPFAM" id="SSF54427">
    <property type="entry name" value="NTF2-like"/>
    <property type="match status" value="1"/>
</dbReference>
<dbReference type="AlphaFoldDB" id="A0A8H7BPH4"/>
<protein>
    <recommendedName>
        <fullName evidence="4">SnoaL-like domain-containing protein</fullName>
    </recommendedName>
</protein>
<feature type="compositionally biased region" description="Basic and acidic residues" evidence="1">
    <location>
        <begin position="182"/>
        <end position="201"/>
    </location>
</feature>
<evidence type="ECO:0000313" key="3">
    <source>
        <dbReference type="Proteomes" id="UP000605846"/>
    </source>
</evidence>
<name>A0A8H7BPH4_9FUNG</name>
<dbReference type="OrthoDB" id="5440at2759"/>
<reference evidence="2" key="1">
    <citation type="submission" date="2020-01" db="EMBL/GenBank/DDBJ databases">
        <title>Genome Sequencing of Three Apophysomyces-Like Fungal Strains Confirms a Novel Fungal Genus in the Mucoromycota with divergent Burkholderia-like Endosymbiotic Bacteria.</title>
        <authorList>
            <person name="Stajich J.E."/>
            <person name="Macias A.M."/>
            <person name="Carter-House D."/>
            <person name="Lovett B."/>
            <person name="Kasson L.R."/>
            <person name="Berry K."/>
            <person name="Grigoriev I."/>
            <person name="Chang Y."/>
            <person name="Spatafora J."/>
            <person name="Kasson M.T."/>
        </authorList>
    </citation>
    <scope>NUCLEOTIDE SEQUENCE</scope>
    <source>
        <strain evidence="2">NRRL A-21654</strain>
    </source>
</reference>
<feature type="compositionally biased region" description="Basic residues" evidence="1">
    <location>
        <begin position="280"/>
        <end position="289"/>
    </location>
</feature>
<proteinExistence type="predicted"/>
<organism evidence="2 3">
    <name type="scientific">Apophysomyces ossiformis</name>
    <dbReference type="NCBI Taxonomy" id="679940"/>
    <lineage>
        <taxon>Eukaryota</taxon>
        <taxon>Fungi</taxon>
        <taxon>Fungi incertae sedis</taxon>
        <taxon>Mucoromycota</taxon>
        <taxon>Mucoromycotina</taxon>
        <taxon>Mucoromycetes</taxon>
        <taxon>Mucorales</taxon>
        <taxon>Mucorineae</taxon>
        <taxon>Mucoraceae</taxon>
        <taxon>Apophysomyces</taxon>
    </lineage>
</organism>
<gene>
    <name evidence="2" type="ORF">EC973_007633</name>
</gene>
<comment type="caution">
    <text evidence="2">The sequence shown here is derived from an EMBL/GenBank/DDBJ whole genome shotgun (WGS) entry which is preliminary data.</text>
</comment>
<dbReference type="EMBL" id="JABAYA010000059">
    <property type="protein sequence ID" value="KAF7727324.1"/>
    <property type="molecule type" value="Genomic_DNA"/>
</dbReference>
<feature type="compositionally biased region" description="Basic and acidic residues" evidence="1">
    <location>
        <begin position="230"/>
        <end position="243"/>
    </location>
</feature>
<feature type="compositionally biased region" description="Polar residues" evidence="1">
    <location>
        <begin position="244"/>
        <end position="265"/>
    </location>
</feature>
<keyword evidence="3" id="KW-1185">Reference proteome</keyword>
<evidence type="ECO:0000256" key="1">
    <source>
        <dbReference type="SAM" id="MobiDB-lite"/>
    </source>
</evidence>
<evidence type="ECO:0000313" key="2">
    <source>
        <dbReference type="EMBL" id="KAF7727324.1"/>
    </source>
</evidence>
<evidence type="ECO:0008006" key="4">
    <source>
        <dbReference type="Google" id="ProtNLM"/>
    </source>
</evidence>
<sequence length="289" mass="32690">MENTWSIFKTKPATASIYTDDATVIYVPTGAGARGSAQIRRFYLHPHFSEKVNKLKEHVHNKVTGGNKIIEEVEWSVTFHTGECSWLTPDLGEHFLVISAAFEGDQIASLRIHWDQACILKQLRVITDKNNWPVRGVEQLEALRSIKSTQLTPLDSEPPVEHKVQKHEQNTYMPGRIFGPVKPEDEVRRPVRRRDPNEVHRNIFTYEPPAPRPLVAHNPKRLDSSITFGDEPRTPEPTEDPSKKTTSQQGRDVLSHSNTVDSVSRSIGAMGLSASDNTSNRRRQPPPTR</sequence>
<feature type="region of interest" description="Disordered" evidence="1">
    <location>
        <begin position="173"/>
        <end position="289"/>
    </location>
</feature>